<feature type="chain" id="PRO_5045235265" evidence="1">
    <location>
        <begin position="21"/>
        <end position="85"/>
    </location>
</feature>
<feature type="signal peptide" evidence="1">
    <location>
        <begin position="1"/>
        <end position="20"/>
    </location>
</feature>
<organism evidence="2 3">
    <name type="scientific">Caulobacter segnis</name>
    <dbReference type="NCBI Taxonomy" id="88688"/>
    <lineage>
        <taxon>Bacteria</taxon>
        <taxon>Pseudomonadati</taxon>
        <taxon>Pseudomonadota</taxon>
        <taxon>Alphaproteobacteria</taxon>
        <taxon>Caulobacterales</taxon>
        <taxon>Caulobacteraceae</taxon>
        <taxon>Caulobacter</taxon>
    </lineage>
</organism>
<evidence type="ECO:0000256" key="1">
    <source>
        <dbReference type="SAM" id="SignalP"/>
    </source>
</evidence>
<gene>
    <name evidence="2" type="ORF">B7G68_12925</name>
</gene>
<dbReference type="RefSeq" id="WP_013079632.1">
    <property type="nucleotide sequence ID" value="NZ_CP027850.1"/>
</dbReference>
<keyword evidence="1" id="KW-0732">Signal</keyword>
<dbReference type="Proteomes" id="UP000240527">
    <property type="component" value="Chromosome"/>
</dbReference>
<name>A0ABN5IUF3_9CAUL</name>
<evidence type="ECO:0000313" key="2">
    <source>
        <dbReference type="EMBL" id="AVQ02674.1"/>
    </source>
</evidence>
<reference evidence="2 3" key="1">
    <citation type="journal article" date="2015" name="Biotechnol. Bioeng.">
        <title>Genome sequence and phenotypic characterization of Caulobacter segnis.</title>
        <authorList>
            <person name="Patel S."/>
            <person name="Fletcher B."/>
            <person name="Scott D.C."/>
            <person name="Ely B."/>
        </authorList>
    </citation>
    <scope>NUCLEOTIDE SEQUENCE [LARGE SCALE GENOMIC DNA]</scope>
    <source>
        <strain evidence="2 3">TK0059</strain>
    </source>
</reference>
<proteinExistence type="predicted"/>
<protein>
    <submittedName>
        <fullName evidence="2">Uncharacterized protein</fullName>
    </submittedName>
</protein>
<sequence>MQISKTLAAAFAVAALTTIAGSPALASASDDAGFTYRASAPPANPHDLFRHNIKVPAPEAKTDMAMKDCGCPMMKAVATKSGHGG</sequence>
<accession>A0ABN5IUF3</accession>
<evidence type="ECO:0000313" key="3">
    <source>
        <dbReference type="Proteomes" id="UP000240527"/>
    </source>
</evidence>
<keyword evidence="3" id="KW-1185">Reference proteome</keyword>
<dbReference type="EMBL" id="CP027850">
    <property type="protein sequence ID" value="AVQ02674.1"/>
    <property type="molecule type" value="Genomic_DNA"/>
</dbReference>